<reference evidence="1" key="1">
    <citation type="submission" date="2020-09" db="EMBL/GenBank/DDBJ databases">
        <title>Distribution of Beta-Lactamase Producing Gram-Negative Bacterial Isolates in Isabela River of Santo Domingo, Dominican Republic.</title>
        <authorList>
            <person name="Calderon V."/>
            <person name="Bonnelly R."/>
            <person name="Del Rosario C."/>
            <person name="Duarte A."/>
            <person name="Barauna R."/>
            <person name="Juca Ramos R.T."/>
            <person name="Perdomo O.P."/>
            <person name="Rodriguez De Francisco L.E."/>
            <person name="Franco De Los Santos E.F."/>
        </authorList>
    </citation>
    <scope>NUCLEOTIDE SEQUENCE</scope>
    <source>
        <strain evidence="1">INTEC_BI15</strain>
    </source>
</reference>
<name>A0AAP1W5P8_ACIBA</name>
<proteinExistence type="predicted"/>
<evidence type="ECO:0000313" key="2">
    <source>
        <dbReference type="Proteomes" id="UP000655940"/>
    </source>
</evidence>
<dbReference type="RefSeq" id="WP_001121163.1">
    <property type="nucleotide sequence ID" value="NZ_JAAGWT010000035.1"/>
</dbReference>
<dbReference type="Proteomes" id="UP000655940">
    <property type="component" value="Unassembled WGS sequence"/>
</dbReference>
<gene>
    <name evidence="1" type="ORF">IHV20_01265</name>
</gene>
<organism evidence="1 2">
    <name type="scientific">Acinetobacter baumannii</name>
    <dbReference type="NCBI Taxonomy" id="470"/>
    <lineage>
        <taxon>Bacteria</taxon>
        <taxon>Pseudomonadati</taxon>
        <taxon>Pseudomonadota</taxon>
        <taxon>Gammaproteobacteria</taxon>
        <taxon>Moraxellales</taxon>
        <taxon>Moraxellaceae</taxon>
        <taxon>Acinetobacter</taxon>
        <taxon>Acinetobacter calcoaceticus/baumannii complex</taxon>
    </lineage>
</organism>
<dbReference type="EMBL" id="JACZEI010000001">
    <property type="protein sequence ID" value="MBE0328790.1"/>
    <property type="molecule type" value="Genomic_DNA"/>
</dbReference>
<protein>
    <submittedName>
        <fullName evidence="1">Uncharacterized protein</fullName>
    </submittedName>
</protein>
<evidence type="ECO:0000313" key="1">
    <source>
        <dbReference type="EMBL" id="MBE0328790.1"/>
    </source>
</evidence>
<sequence>MPIEEIFTCLKREINPSICCVAKPAENGVEVILTEKVRRTDPNPPALNKLTLFGFDEVISINQDLVRAYYPILLPTKKAINKTCDGILLAAIKGKLYFLVTEMKSSLSNMDEHILKMQAGKNMVSYLKCILSEYLGIDTSSWNTYYCIFHIADPKRETNESLLISCDPKYPMYFCVENNDRFSALKLINESLI</sequence>
<comment type="caution">
    <text evidence="1">The sequence shown here is derived from an EMBL/GenBank/DDBJ whole genome shotgun (WGS) entry which is preliminary data.</text>
</comment>
<dbReference type="AlphaFoldDB" id="A0AAP1W5P8"/>
<accession>A0AAP1W5P8</accession>